<dbReference type="PROSITE" id="PS51272">
    <property type="entry name" value="SLH"/>
    <property type="match status" value="2"/>
</dbReference>
<dbReference type="RefSeq" id="WP_097071801.1">
    <property type="nucleotide sequence ID" value="NZ_OBMQ01000001.1"/>
</dbReference>
<dbReference type="EMBL" id="OBMQ01000001">
    <property type="protein sequence ID" value="SOB90834.1"/>
    <property type="molecule type" value="Genomic_DNA"/>
</dbReference>
<reference evidence="5" key="1">
    <citation type="submission" date="2017-08" db="EMBL/GenBank/DDBJ databases">
        <authorList>
            <person name="Varghese N."/>
            <person name="Submissions S."/>
        </authorList>
    </citation>
    <scope>NUCLEOTIDE SEQUENCE [LARGE SCALE GENOMIC DNA]</scope>
    <source>
        <strain evidence="5">JC22</strain>
    </source>
</reference>
<dbReference type="Proteomes" id="UP000219636">
    <property type="component" value="Unassembled WGS sequence"/>
</dbReference>
<dbReference type="Gene3D" id="2.60.40.1220">
    <property type="match status" value="5"/>
</dbReference>
<accession>A0A285RAD6</accession>
<dbReference type="InterPro" id="IPR032812">
    <property type="entry name" value="SbsA_Ig"/>
</dbReference>
<feature type="chain" id="PRO_5012244827" evidence="2">
    <location>
        <begin position="28"/>
        <end position="1436"/>
    </location>
</feature>
<feature type="domain" description="SLH" evidence="3">
    <location>
        <begin position="27"/>
        <end position="90"/>
    </location>
</feature>
<feature type="signal peptide" evidence="2">
    <location>
        <begin position="1"/>
        <end position="27"/>
    </location>
</feature>
<name>A0A285RAD6_9BACL</name>
<dbReference type="OrthoDB" id="2353502at2"/>
<keyword evidence="5" id="KW-1185">Reference proteome</keyword>
<evidence type="ECO:0000313" key="4">
    <source>
        <dbReference type="EMBL" id="SOB90834.1"/>
    </source>
</evidence>
<evidence type="ECO:0000256" key="2">
    <source>
        <dbReference type="SAM" id="SignalP"/>
    </source>
</evidence>
<dbReference type="Pfam" id="PF00395">
    <property type="entry name" value="SLH"/>
    <property type="match status" value="2"/>
</dbReference>
<feature type="domain" description="SLH" evidence="3">
    <location>
        <begin position="164"/>
        <end position="224"/>
    </location>
</feature>
<organism evidence="4 5">
    <name type="scientific">Ureibacillus xyleni</name>
    <dbReference type="NCBI Taxonomy" id="614648"/>
    <lineage>
        <taxon>Bacteria</taxon>
        <taxon>Bacillati</taxon>
        <taxon>Bacillota</taxon>
        <taxon>Bacilli</taxon>
        <taxon>Bacillales</taxon>
        <taxon>Caryophanaceae</taxon>
        <taxon>Ureibacillus</taxon>
    </lineage>
</organism>
<protein>
    <submittedName>
        <fullName evidence="4">S-layer family protein</fullName>
    </submittedName>
</protein>
<dbReference type="InterPro" id="IPR001119">
    <property type="entry name" value="SLH_dom"/>
</dbReference>
<evidence type="ECO:0000256" key="1">
    <source>
        <dbReference type="ARBA" id="ARBA00022729"/>
    </source>
</evidence>
<keyword evidence="1 2" id="KW-0732">Signal</keyword>
<evidence type="ECO:0000259" key="3">
    <source>
        <dbReference type="PROSITE" id="PS51272"/>
    </source>
</evidence>
<dbReference type="Pfam" id="PF13205">
    <property type="entry name" value="Big_5"/>
    <property type="match status" value="2"/>
</dbReference>
<proteinExistence type="predicted"/>
<gene>
    <name evidence="4" type="ORF">SAMN05880501_101219</name>
</gene>
<dbReference type="InterPro" id="IPR014755">
    <property type="entry name" value="Cu-Rt/internalin_Ig-like"/>
</dbReference>
<sequence length="1436" mass="151434">MAQYKKFVATAATATLVASAIVPVASAAASFSDVPATSSHAEAIDALVADGIINGYPGGLFKPGNDLSRGNVVKLLGKWVEKQGYSIPADWDINQRFDDLPVTAEAELVKYAALVKDAGVFKGVNNKLNSSDKISRENMALTLDRAYKAVYGKSLVELAEGTEDLAVADLASAKAESRDAIQALRNLGITTQTNFDPKSNVTRGQFASFLYRTIQAETTPAPELTVDELGVKDASTLLVTLSNGTAHEVTLENALVANTDTEVTFQINGVEYKETVKYVVTVKEAKVVDATTLNVTLSNDVKKEIKLEKALEANKATDVKFVIDGAEYTAKVTYVVLNKVSTINAITDTTVTVTLAETPAKELTADQFTVQANGEAVVVSEAAKVASDLTGKTYKLIIASLVGKEGKLTVNTAEKEFDFKAPELTKVDVQGNKTVVLTFNEKLSEASVANIKIYKGASEVQKATTAGTVLSGDGKTVTINLKADSDANKLTVADYKVVLGTSGNEVKDLANNAIYAGTEISFRPTQAQLQAVKAPQAVKASYDNARGKLVVTLDTAASYDVTKLAINNVALTTADNITPVGNELQITLGENSKKAVNALTGALTLNVAKDALVVGEVGSAAHSVKVDTITPAKLVSTTYNEELNILTLNFDQAVKSPNLAGISFGTSDSVKTVLTGATDKEATVTEKATWNFELSAGAITAIESTYSDKTAIKVLLADQAVTNVSDATIKSAQVLYKDAVTVKYVKDEAKPTLSSVSFSSVESAIKFKFNEALSSQSGDIIVDTAETATANRVVINSASLSQDGTDKTLYTVAANGATKTALKNLYNSGKEIKVWFAKDVFTDTNSLKNDALTFATGLKFNYADYDRPVLEVAYDTDSTLGADSKVKVIDNTHIEVKFNEVVTKETAENVSNYVIQGPSAKLQVVSAKLQVDSQTVLLTTAPSVNNVTYDVTVSGVKDTAGNAMSNTEFSYTGTSAVVDTKVEVASVTAFAPKASNDDTLAVEFNLDGNAGLAASAKELANYRVLEAAADTPAAWEAAKEVSLSGAEITVSGNVATIKLANNLSHGKVYKVIVSNVTDTLGNAFDMDKNTKVSTALNAEATALTKIAQSNTKEMVLSFDGALDPTEAAKTTNYIIDGKTVQAAVYNYDATKKTSTVTLTLNEAPTQATTTSVTLKNLSGKAVTGTPSPVFTDSVAPQVKSAEAKIVAGVENDELVITFDSNDVSKSAFDAGVGTVTLKDSKGNSYLLAGNTTKYATNSFDNQTAADKVDSIKFTFASEGDDAVNLLASETYTVEVKGFVDASGNELVTTTSNVTFANDSDKVAPKAASETPFVVTSNTALTLTFDEVVNEATSKVRGNYVVEYSAKGDFTDAVTLQPTYLTTTTDTVVFNFSSALTLTEGSKVKVKFVNVEDLAGNKQTEEQTVESAAYVPSIVTP</sequence>
<evidence type="ECO:0000313" key="5">
    <source>
        <dbReference type="Proteomes" id="UP000219636"/>
    </source>
</evidence>